<feature type="domain" description="MaoC-like" evidence="1">
    <location>
        <begin position="166"/>
        <end position="278"/>
    </location>
</feature>
<dbReference type="Proteomes" id="UP000649829">
    <property type="component" value="Unassembled WGS sequence"/>
</dbReference>
<evidence type="ECO:0000259" key="1">
    <source>
        <dbReference type="Pfam" id="PF01575"/>
    </source>
</evidence>
<feature type="domain" description="Peroxisomal multifunctional enzyme type 2-like N-terminal" evidence="2">
    <location>
        <begin position="19"/>
        <end position="148"/>
    </location>
</feature>
<keyword evidence="4" id="KW-1185">Reference proteome</keyword>
<evidence type="ECO:0000313" key="3">
    <source>
        <dbReference type="EMBL" id="GGL95925.1"/>
    </source>
</evidence>
<dbReference type="InterPro" id="IPR054357">
    <property type="entry name" value="MFE-2_N"/>
</dbReference>
<protein>
    <submittedName>
        <fullName evidence="3">Dehydrogenase</fullName>
    </submittedName>
</protein>
<dbReference type="Pfam" id="PF01575">
    <property type="entry name" value="MaoC_dehydratas"/>
    <property type="match status" value="1"/>
</dbReference>
<evidence type="ECO:0000259" key="2">
    <source>
        <dbReference type="Pfam" id="PF22622"/>
    </source>
</evidence>
<dbReference type="GO" id="GO:0044594">
    <property type="term" value="F:17-beta-hydroxysteroid dehydrogenase (NAD+) activity"/>
    <property type="evidence" value="ECO:0007669"/>
    <property type="project" value="TreeGrafter"/>
</dbReference>
<comment type="caution">
    <text evidence="3">The sequence shown here is derived from an EMBL/GenBank/DDBJ whole genome shotgun (WGS) entry which is preliminary data.</text>
</comment>
<dbReference type="EMBL" id="BMLF01000001">
    <property type="protein sequence ID" value="GGL95925.1"/>
    <property type="molecule type" value="Genomic_DNA"/>
</dbReference>
<dbReference type="Pfam" id="PF22622">
    <property type="entry name" value="MFE-2_hydrat-2_N"/>
    <property type="match status" value="1"/>
</dbReference>
<reference evidence="3" key="1">
    <citation type="journal article" date="2014" name="Int. J. Syst. Evol. Microbiol.">
        <title>Complete genome sequence of Corynebacterium casei LMG S-19264T (=DSM 44701T), isolated from a smear-ripened cheese.</title>
        <authorList>
            <consortium name="US DOE Joint Genome Institute (JGI-PGF)"/>
            <person name="Walter F."/>
            <person name="Albersmeier A."/>
            <person name="Kalinowski J."/>
            <person name="Ruckert C."/>
        </authorList>
    </citation>
    <scope>NUCLEOTIDE SEQUENCE</scope>
    <source>
        <strain evidence="3">CGMCC 1.6293</strain>
    </source>
</reference>
<dbReference type="PANTHER" id="PTHR13078">
    <property type="entry name" value="PEROXISOMAL MULTIFUNCTIONAL ENZYME TYPE 2-RELATED"/>
    <property type="match status" value="1"/>
</dbReference>
<dbReference type="AlphaFoldDB" id="A0A917SSR5"/>
<organism evidence="3 4">
    <name type="scientific">Pseudooceanicola nanhaiensis</name>
    <dbReference type="NCBI Taxonomy" id="375761"/>
    <lineage>
        <taxon>Bacteria</taxon>
        <taxon>Pseudomonadati</taxon>
        <taxon>Pseudomonadota</taxon>
        <taxon>Alphaproteobacteria</taxon>
        <taxon>Rhodobacterales</taxon>
        <taxon>Paracoccaceae</taxon>
        <taxon>Pseudooceanicola</taxon>
    </lineage>
</organism>
<dbReference type="PANTHER" id="PTHR13078:SF56">
    <property type="entry name" value="PEROXISOMAL MULTIFUNCTIONAL ENZYME TYPE 2"/>
    <property type="match status" value="1"/>
</dbReference>
<dbReference type="Gene3D" id="3.10.129.10">
    <property type="entry name" value="Hotdog Thioesterase"/>
    <property type="match status" value="1"/>
</dbReference>
<proteinExistence type="predicted"/>
<dbReference type="InterPro" id="IPR029069">
    <property type="entry name" value="HotDog_dom_sf"/>
</dbReference>
<dbReference type="SUPFAM" id="SSF54637">
    <property type="entry name" value="Thioesterase/thiol ester dehydrase-isomerase"/>
    <property type="match status" value="2"/>
</dbReference>
<dbReference type="RefSeq" id="WP_028286529.1">
    <property type="nucleotide sequence ID" value="NZ_BMLF01000001.1"/>
</dbReference>
<name>A0A917SSR5_9RHOB</name>
<accession>A0A917SSR5</accession>
<sequence length="287" mass="31352">MGVPYPDLLSLKSTGDDCSYTDREVMLYALGIGMGEDPLDEDELAFVNEGWLTERSPTLKVVPTFAATFGYFSRPPAIPIDRVKVVDAARDILFHKPLPIAAKLTAESAYTGAWDKGDKGAIIEREQIVRDESGEKVCTIRGMTFARGDGHFGGPKDGAPEPHAIPDRAADLSVDIPTRDGQALLFRLAGDRNPLHSDPEFGRKAGFDKPILHGMCTYGITCRAVLSTFADWDPTAFRRHAAQFRSPVYPGETITVDMWRDGGTISFEARVKARGVTVVKHGLTELG</sequence>
<dbReference type="GO" id="GO:0003857">
    <property type="term" value="F:(3S)-3-hydroxyacyl-CoA dehydrogenase (NAD+) activity"/>
    <property type="evidence" value="ECO:0007669"/>
    <property type="project" value="TreeGrafter"/>
</dbReference>
<dbReference type="CDD" id="cd03448">
    <property type="entry name" value="HDE_HSD"/>
    <property type="match status" value="1"/>
</dbReference>
<evidence type="ECO:0000313" key="4">
    <source>
        <dbReference type="Proteomes" id="UP000649829"/>
    </source>
</evidence>
<dbReference type="InterPro" id="IPR002539">
    <property type="entry name" value="MaoC-like_dom"/>
</dbReference>
<dbReference type="GO" id="GO:0004300">
    <property type="term" value="F:enoyl-CoA hydratase activity"/>
    <property type="evidence" value="ECO:0007669"/>
    <property type="project" value="TreeGrafter"/>
</dbReference>
<dbReference type="GO" id="GO:0006635">
    <property type="term" value="P:fatty acid beta-oxidation"/>
    <property type="evidence" value="ECO:0007669"/>
    <property type="project" value="TreeGrafter"/>
</dbReference>
<gene>
    <name evidence="3" type="ORF">GCM10011534_17480</name>
</gene>
<reference evidence="3" key="2">
    <citation type="submission" date="2020-09" db="EMBL/GenBank/DDBJ databases">
        <authorList>
            <person name="Sun Q."/>
            <person name="Zhou Y."/>
        </authorList>
    </citation>
    <scope>NUCLEOTIDE SEQUENCE</scope>
    <source>
        <strain evidence="3">CGMCC 1.6293</strain>
    </source>
</reference>